<gene>
    <name evidence="12" type="primary">fadM_1</name>
    <name evidence="12" type="ORF">BN990_01039</name>
</gene>
<reference evidence="12 13" key="1">
    <citation type="submission" date="2014-03" db="EMBL/GenBank/DDBJ databases">
        <authorList>
            <person name="Urmite Genomes U."/>
        </authorList>
    </citation>
    <scope>NUCLEOTIDE SEQUENCE [LARGE SCALE GENOMIC DNA]</scope>
    <source>
        <strain evidence="12 13">Vm-5</strain>
    </source>
</reference>
<protein>
    <recommendedName>
        <fullName evidence="2">proline dehydrogenase</fullName>
        <ecNumber evidence="2">1.5.5.2</ecNumber>
    </recommendedName>
</protein>
<dbReference type="GO" id="GO:0000166">
    <property type="term" value="F:nucleotide binding"/>
    <property type="evidence" value="ECO:0007669"/>
    <property type="project" value="UniProtKB-KW"/>
</dbReference>
<feature type="binding site" evidence="10">
    <location>
        <position position="161"/>
    </location>
    <ligand>
        <name>FAD</name>
        <dbReference type="ChEBI" id="CHEBI:57692"/>
    </ligand>
</feature>
<dbReference type="EC" id="1.5.5.2" evidence="2"/>
<name>A0A024Q957_9BACI</name>
<dbReference type="InterPro" id="IPR015659">
    <property type="entry name" value="Proline_oxidase"/>
</dbReference>
<keyword evidence="6" id="KW-0560">Oxidoreductase</keyword>
<evidence type="ECO:0000256" key="4">
    <source>
        <dbReference type="ARBA" id="ARBA00022741"/>
    </source>
</evidence>
<accession>A0A024Q957</accession>
<evidence type="ECO:0000256" key="6">
    <source>
        <dbReference type="ARBA" id="ARBA00023002"/>
    </source>
</evidence>
<dbReference type="InterPro" id="IPR029041">
    <property type="entry name" value="FAD-linked_oxidoreductase-like"/>
</dbReference>
<comment type="catalytic activity">
    <reaction evidence="8">
        <text>L-proline + a quinone = (S)-1-pyrroline-5-carboxylate + a quinol + H(+)</text>
        <dbReference type="Rhea" id="RHEA:23784"/>
        <dbReference type="ChEBI" id="CHEBI:15378"/>
        <dbReference type="ChEBI" id="CHEBI:17388"/>
        <dbReference type="ChEBI" id="CHEBI:24646"/>
        <dbReference type="ChEBI" id="CHEBI:60039"/>
        <dbReference type="ChEBI" id="CHEBI:132124"/>
        <dbReference type="EC" id="1.5.5.2"/>
    </reaction>
</comment>
<evidence type="ECO:0000313" key="12">
    <source>
        <dbReference type="EMBL" id="CDQ38765.1"/>
    </source>
</evidence>
<feature type="domain" description="Proline dehydrogenase" evidence="11">
    <location>
        <begin position="44"/>
        <end position="298"/>
    </location>
</feature>
<evidence type="ECO:0000256" key="3">
    <source>
        <dbReference type="ARBA" id="ARBA00022630"/>
    </source>
</evidence>
<dbReference type="InterPro" id="IPR002872">
    <property type="entry name" value="Proline_DH_dom"/>
</dbReference>
<feature type="binding site" evidence="9">
    <location>
        <position position="287"/>
    </location>
    <ligand>
        <name>substrate</name>
    </ligand>
</feature>
<keyword evidence="3" id="KW-0285">Flavoprotein</keyword>
<evidence type="ECO:0000256" key="7">
    <source>
        <dbReference type="ARBA" id="ARBA00023062"/>
    </source>
</evidence>
<feature type="binding site" evidence="10">
    <location>
        <position position="199"/>
    </location>
    <ligand>
        <name>FAD</name>
        <dbReference type="ChEBI" id="CHEBI:57692"/>
    </ligand>
</feature>
<dbReference type="STRING" id="1462526.BN990_01039"/>
<evidence type="ECO:0000256" key="2">
    <source>
        <dbReference type="ARBA" id="ARBA00012695"/>
    </source>
</evidence>
<keyword evidence="5 10" id="KW-0274">FAD</keyword>
<keyword evidence="7" id="KW-0642">Proline metabolism</keyword>
<feature type="binding site" evidence="10">
    <location>
        <begin position="224"/>
        <end position="225"/>
    </location>
    <ligand>
        <name>FAD</name>
        <dbReference type="ChEBI" id="CHEBI:57692"/>
    </ligand>
</feature>
<feature type="binding site" evidence="10">
    <location>
        <position position="133"/>
    </location>
    <ligand>
        <name>FAD</name>
        <dbReference type="ChEBI" id="CHEBI:57692"/>
    </ligand>
</feature>
<dbReference type="RefSeq" id="WP_021289337.1">
    <property type="nucleotide sequence ID" value="NZ_BNER01000003.1"/>
</dbReference>
<evidence type="ECO:0000256" key="8">
    <source>
        <dbReference type="ARBA" id="ARBA00048779"/>
    </source>
</evidence>
<comment type="cofactor">
    <cofactor evidence="10">
        <name>FAD</name>
        <dbReference type="ChEBI" id="CHEBI:57692"/>
    </cofactor>
    <text evidence="10">Binds 1 FAD per subunit.</text>
</comment>
<dbReference type="PANTHER" id="PTHR13914">
    <property type="entry name" value="PROLINE OXIDASE"/>
    <property type="match status" value="1"/>
</dbReference>
<comment type="pathway">
    <text evidence="1">Amino-acid degradation; L-proline degradation into L-glutamate; L-glutamate from L-proline: step 1/2.</text>
</comment>
<dbReference type="eggNOG" id="COG0506">
    <property type="taxonomic scope" value="Bacteria"/>
</dbReference>
<keyword evidence="13" id="KW-1185">Reference proteome</keyword>
<feature type="binding site" evidence="9">
    <location>
        <position position="98"/>
    </location>
    <ligand>
        <name>substrate</name>
    </ligand>
</feature>
<dbReference type="UniPathway" id="UPA00261">
    <property type="reaction ID" value="UER00373"/>
</dbReference>
<comment type="caution">
    <text evidence="12">The sequence shown here is derived from an EMBL/GenBank/DDBJ whole genome shotgun (WGS) entry which is preliminary data.</text>
</comment>
<evidence type="ECO:0000256" key="10">
    <source>
        <dbReference type="PIRSR" id="PIRSR000196-2"/>
    </source>
</evidence>
<keyword evidence="4 10" id="KW-0547">Nucleotide-binding</keyword>
<dbReference type="Gene3D" id="3.20.20.220">
    <property type="match status" value="1"/>
</dbReference>
<dbReference type="OrthoDB" id="9773461at2"/>
<reference evidence="13" key="2">
    <citation type="submission" date="2014-05" db="EMBL/GenBank/DDBJ databases">
        <title>Draft genome sequence of Virgibacillus massiliensis Vm-5.</title>
        <authorList>
            <person name="Khelaifia S."/>
            <person name="Croce O."/>
            <person name="Lagier J.C."/>
            <person name="Raoult D."/>
        </authorList>
    </citation>
    <scope>NUCLEOTIDE SEQUENCE [LARGE SCALE GENOMIC DNA]</scope>
    <source>
        <strain evidence="13">Vm-5</strain>
    </source>
</reference>
<dbReference type="GO" id="GO:0004657">
    <property type="term" value="F:proline dehydrogenase activity"/>
    <property type="evidence" value="ECO:0007669"/>
    <property type="project" value="UniProtKB-EC"/>
</dbReference>
<dbReference type="AlphaFoldDB" id="A0A024Q957"/>
<dbReference type="PIRSF" id="PIRSF000196">
    <property type="entry name" value="Pro_dehydrog"/>
    <property type="match status" value="1"/>
</dbReference>
<dbReference type="GO" id="GO:0010133">
    <property type="term" value="P:L-proline catabolic process to L-glutamate"/>
    <property type="evidence" value="ECO:0007669"/>
    <property type="project" value="UniProtKB-UniPathway"/>
</dbReference>
<evidence type="ECO:0000256" key="1">
    <source>
        <dbReference type="ARBA" id="ARBA00004739"/>
    </source>
</evidence>
<sequence length="305" mass="35339">MEQIMRNFFLFLSNNKPLTKAAKKYGFRFGASRFVAGVDINGAAEKIKELNAKGFDVTVDHLGEFIDNEDEARQSAQECIQAIKVIAEKELNAQLSLKLTSLGMDISYELVMENMRKILQAGTEYGVIITIDMEDYQRTEQTLTIFKSLRQEFDNLGTVLQAYLYRVEEDLDALDSYNPYLRLVKGAYKESEKVAFPNKQDVDDNYKKIIKKNLLNENYTAVATHDDSIIAYTKELEKAHDIPRDQFEFQMLYGIRIELQERLVDEGYKVRVYMPYGDDWFGYNMRRLAERPANVAFVLKGIFKK</sequence>
<dbReference type="InterPro" id="IPR008219">
    <property type="entry name" value="PRODH_bac_arc"/>
</dbReference>
<evidence type="ECO:0000256" key="5">
    <source>
        <dbReference type="ARBA" id="ARBA00022827"/>
    </source>
</evidence>
<evidence type="ECO:0000256" key="9">
    <source>
        <dbReference type="PIRSR" id="PIRSR000196-1"/>
    </source>
</evidence>
<proteinExistence type="predicted"/>
<dbReference type="PANTHER" id="PTHR13914:SF0">
    <property type="entry name" value="PROLINE DEHYDROGENASE 1, MITOCHONDRIAL"/>
    <property type="match status" value="1"/>
</dbReference>
<dbReference type="Pfam" id="PF01619">
    <property type="entry name" value="Pro_dh"/>
    <property type="match status" value="1"/>
</dbReference>
<evidence type="ECO:0000313" key="13">
    <source>
        <dbReference type="Proteomes" id="UP000028875"/>
    </source>
</evidence>
<organism evidence="12 13">
    <name type="scientific">Virgibacillus massiliensis</name>
    <dbReference type="NCBI Taxonomy" id="1462526"/>
    <lineage>
        <taxon>Bacteria</taxon>
        <taxon>Bacillati</taxon>
        <taxon>Bacillota</taxon>
        <taxon>Bacilli</taxon>
        <taxon>Bacillales</taxon>
        <taxon>Bacillaceae</taxon>
        <taxon>Virgibacillus</taxon>
    </lineage>
</organism>
<feature type="binding site" evidence="10">
    <location>
        <begin position="185"/>
        <end position="187"/>
    </location>
    <ligand>
        <name>FAD</name>
        <dbReference type="ChEBI" id="CHEBI:57692"/>
    </ligand>
</feature>
<feature type="binding site" evidence="9">
    <location>
        <position position="286"/>
    </location>
    <ligand>
        <name>substrate</name>
    </ligand>
</feature>
<dbReference type="Proteomes" id="UP000028875">
    <property type="component" value="Unassembled WGS sequence"/>
</dbReference>
<evidence type="ECO:0000259" key="11">
    <source>
        <dbReference type="Pfam" id="PF01619"/>
    </source>
</evidence>
<dbReference type="SUPFAM" id="SSF51730">
    <property type="entry name" value="FAD-linked oxidoreductase"/>
    <property type="match status" value="1"/>
</dbReference>
<dbReference type="EMBL" id="CCDP010000001">
    <property type="protein sequence ID" value="CDQ38765.1"/>
    <property type="molecule type" value="Genomic_DNA"/>
</dbReference>